<dbReference type="Proteomes" id="UP001159363">
    <property type="component" value="Chromosome X"/>
</dbReference>
<keyword evidence="3" id="KW-1185">Reference proteome</keyword>
<feature type="compositionally biased region" description="Basic and acidic residues" evidence="1">
    <location>
        <begin position="53"/>
        <end position="64"/>
    </location>
</feature>
<accession>A0ABQ9HM62</accession>
<evidence type="ECO:0000313" key="2">
    <source>
        <dbReference type="EMBL" id="KAJ8885402.1"/>
    </source>
</evidence>
<evidence type="ECO:0000313" key="3">
    <source>
        <dbReference type="Proteomes" id="UP001159363"/>
    </source>
</evidence>
<evidence type="ECO:0000256" key="1">
    <source>
        <dbReference type="SAM" id="MobiDB-lite"/>
    </source>
</evidence>
<organism evidence="2 3">
    <name type="scientific">Dryococelus australis</name>
    <dbReference type="NCBI Taxonomy" id="614101"/>
    <lineage>
        <taxon>Eukaryota</taxon>
        <taxon>Metazoa</taxon>
        <taxon>Ecdysozoa</taxon>
        <taxon>Arthropoda</taxon>
        <taxon>Hexapoda</taxon>
        <taxon>Insecta</taxon>
        <taxon>Pterygota</taxon>
        <taxon>Neoptera</taxon>
        <taxon>Polyneoptera</taxon>
        <taxon>Phasmatodea</taxon>
        <taxon>Verophasmatodea</taxon>
        <taxon>Anareolatae</taxon>
        <taxon>Phasmatidae</taxon>
        <taxon>Eurycanthinae</taxon>
        <taxon>Dryococelus</taxon>
    </lineage>
</organism>
<protein>
    <submittedName>
        <fullName evidence="2">Uncharacterized protein</fullName>
    </submittedName>
</protein>
<name>A0ABQ9HM62_9NEOP</name>
<feature type="region of interest" description="Disordered" evidence="1">
    <location>
        <begin position="37"/>
        <end position="81"/>
    </location>
</feature>
<sequence length="81" mass="9401">MWERYNERIGENITIPAFSLSVYSGMVIMELRRNEGMEETGNSRENPLTNGIVRHDSHMRKSEVTRPGIEPGPPWWEASRL</sequence>
<proteinExistence type="predicted"/>
<reference evidence="2 3" key="1">
    <citation type="submission" date="2023-02" db="EMBL/GenBank/DDBJ databases">
        <title>LHISI_Scaffold_Assembly.</title>
        <authorList>
            <person name="Stuart O.P."/>
            <person name="Cleave R."/>
            <person name="Magrath M.J.L."/>
            <person name="Mikheyev A.S."/>
        </authorList>
    </citation>
    <scope>NUCLEOTIDE SEQUENCE [LARGE SCALE GENOMIC DNA]</scope>
    <source>
        <strain evidence="2">Daus_M_001</strain>
        <tissue evidence="2">Leg muscle</tissue>
    </source>
</reference>
<dbReference type="EMBL" id="JARBHB010000004">
    <property type="protein sequence ID" value="KAJ8885402.1"/>
    <property type="molecule type" value="Genomic_DNA"/>
</dbReference>
<comment type="caution">
    <text evidence="2">The sequence shown here is derived from an EMBL/GenBank/DDBJ whole genome shotgun (WGS) entry which is preliminary data.</text>
</comment>
<gene>
    <name evidence="2" type="ORF">PR048_011599</name>
</gene>